<proteinExistence type="predicted"/>
<sequence length="211" mass="22857">MGCLADKVLRFHLRGQHAGFNGVVLGFKLCAKGTVGLLEASRGSVNTDADGDETVWLSGIPDQLPEFGTLFHWQVKLPTEISYVGDARCKDAQRSNLDDLALAEGEGCVGKIAGGDALQNLAGLWTPDAKGRVVRREVFDLGSAICRQVVAEPLLVSHSVRTTGYDAESVVGQAHDREVGLESTIVREHWRVDDSSDGYIHLAHCNFLHHV</sequence>
<accession>A0A1J5Q7W7</accession>
<organism evidence="1">
    <name type="scientific">mine drainage metagenome</name>
    <dbReference type="NCBI Taxonomy" id="410659"/>
    <lineage>
        <taxon>unclassified sequences</taxon>
        <taxon>metagenomes</taxon>
        <taxon>ecological metagenomes</taxon>
    </lineage>
</organism>
<name>A0A1J5Q7W7_9ZZZZ</name>
<dbReference type="EMBL" id="MLJW01001966">
    <property type="protein sequence ID" value="OIQ76103.1"/>
    <property type="molecule type" value="Genomic_DNA"/>
</dbReference>
<reference evidence="1" key="1">
    <citation type="submission" date="2016-10" db="EMBL/GenBank/DDBJ databases">
        <title>Sequence of Gallionella enrichment culture.</title>
        <authorList>
            <person name="Poehlein A."/>
            <person name="Muehling M."/>
            <person name="Daniel R."/>
        </authorList>
    </citation>
    <scope>NUCLEOTIDE SEQUENCE</scope>
</reference>
<protein>
    <submittedName>
        <fullName evidence="1">Uncharacterized protein</fullName>
    </submittedName>
</protein>
<evidence type="ECO:0000313" key="1">
    <source>
        <dbReference type="EMBL" id="OIQ76103.1"/>
    </source>
</evidence>
<dbReference type="AlphaFoldDB" id="A0A1J5Q7W7"/>
<gene>
    <name evidence="1" type="ORF">GALL_422250</name>
</gene>
<comment type="caution">
    <text evidence="1">The sequence shown here is derived from an EMBL/GenBank/DDBJ whole genome shotgun (WGS) entry which is preliminary data.</text>
</comment>